<dbReference type="PIRSF" id="PIRSF028099">
    <property type="entry name" value="DUF1111"/>
    <property type="match status" value="1"/>
</dbReference>
<dbReference type="InterPro" id="IPR010538">
    <property type="entry name" value="DHOR"/>
</dbReference>
<accession>V4HSE9</accession>
<evidence type="ECO:0000256" key="4">
    <source>
        <dbReference type="PROSITE-ProRule" id="PRU00433"/>
    </source>
</evidence>
<gene>
    <name evidence="6" type="ORF">PL2TA16_02964</name>
</gene>
<dbReference type="GO" id="GO:0046872">
    <property type="term" value="F:metal ion binding"/>
    <property type="evidence" value="ECO:0007669"/>
    <property type="project" value="UniProtKB-KW"/>
</dbReference>
<reference evidence="6 7" key="1">
    <citation type="submission" date="2013-07" db="EMBL/GenBank/DDBJ databases">
        <title>Draft genome sequence of Pseudoalteromonas luteoviolacea 2ta16.</title>
        <authorList>
            <person name="Allen E.E."/>
            <person name="Azam F."/>
            <person name="Podell S."/>
        </authorList>
    </citation>
    <scope>NUCLEOTIDE SEQUENCE [LARGE SCALE GENOMIC DNA]</scope>
    <source>
        <strain evidence="6 7">2ta16</strain>
    </source>
</reference>
<dbReference type="SUPFAM" id="SSF46626">
    <property type="entry name" value="Cytochrome c"/>
    <property type="match status" value="1"/>
</dbReference>
<dbReference type="InterPro" id="IPR051395">
    <property type="entry name" value="Cytochrome_c_Peroxidase/MauG"/>
</dbReference>
<dbReference type="AlphaFoldDB" id="V4HSE9"/>
<dbReference type="GO" id="GO:0009055">
    <property type="term" value="F:electron transfer activity"/>
    <property type="evidence" value="ECO:0007669"/>
    <property type="project" value="InterPro"/>
</dbReference>
<organism evidence="6 7">
    <name type="scientific">Pseudoalteromonas luteoviolacea (strain 2ta16)</name>
    <dbReference type="NCBI Taxonomy" id="1353533"/>
    <lineage>
        <taxon>Bacteria</taxon>
        <taxon>Pseudomonadati</taxon>
        <taxon>Pseudomonadota</taxon>
        <taxon>Gammaproteobacteria</taxon>
        <taxon>Alteromonadales</taxon>
        <taxon>Pseudoalteromonadaceae</taxon>
        <taxon>Pseudoalteromonas</taxon>
    </lineage>
</organism>
<feature type="domain" description="Cytochrome c" evidence="5">
    <location>
        <begin position="342"/>
        <end position="474"/>
    </location>
</feature>
<protein>
    <submittedName>
        <fullName evidence="6">Putative thiol oxidoreductase</fullName>
    </submittedName>
</protein>
<dbReference type="PANTHER" id="PTHR30600">
    <property type="entry name" value="CYTOCHROME C PEROXIDASE-RELATED"/>
    <property type="match status" value="1"/>
</dbReference>
<sequence length="474" mass="53120">MMVRMIFSTLIFIATISLLVVFVQSSVYQPPAFSQQEMKPAGESTARRVPRRSFIEPIANEDGMILFDFWDGFSFFRDPWVAAPSITRDRDGLGPLYNARSCKACHNSGGRGKLGESGEIAKMSLLFRFLKDDGNVDSRYGGQLQPFSVRLSHSRIKTPTIAEGQVIVHYDLIEGKYDDGTPYTLRKPRYELIDLGYGKIDKDSFISARYAPAIYGMGLLDAINEEDLLAQEDTHDKNKDGISAKYNRVENVKTGELAIGRFGFKGLHPTLEQQVAGAFLNDIGITNPVFKSENCLSHQTGCNQAASIEPASILDIPKKLFEPTLYMSQTVTVPPARKLKSKKAQQGRKHFYQLNCNGCHTPSYTTSSDYPVDKLANQKIWPYTNLALHDMGEGLADRGTENQANGSEWRTPPLWGIGLQKRIQGFEGYLHDGRAKTIEEAVLWHSGEAKKQQQAFKALSLQERESLIYFLKQI</sequence>
<dbReference type="GO" id="GO:0004130">
    <property type="term" value="F:cytochrome-c peroxidase activity"/>
    <property type="evidence" value="ECO:0007669"/>
    <property type="project" value="TreeGrafter"/>
</dbReference>
<comment type="caution">
    <text evidence="6">The sequence shown here is derived from an EMBL/GenBank/DDBJ whole genome shotgun (WGS) entry which is preliminary data.</text>
</comment>
<evidence type="ECO:0000313" key="6">
    <source>
        <dbReference type="EMBL" id="ESP93760.1"/>
    </source>
</evidence>
<dbReference type="PANTHER" id="PTHR30600:SF4">
    <property type="entry name" value="CYTOCHROME C DOMAIN-CONTAINING PROTEIN"/>
    <property type="match status" value="1"/>
</dbReference>
<evidence type="ECO:0000256" key="2">
    <source>
        <dbReference type="ARBA" id="ARBA00022723"/>
    </source>
</evidence>
<dbReference type="PROSITE" id="PS51007">
    <property type="entry name" value="CYTC"/>
    <property type="match status" value="1"/>
</dbReference>
<evidence type="ECO:0000313" key="7">
    <source>
        <dbReference type="Proteomes" id="UP000017820"/>
    </source>
</evidence>
<dbReference type="Gene3D" id="1.10.760.10">
    <property type="entry name" value="Cytochrome c-like domain"/>
    <property type="match status" value="1"/>
</dbReference>
<dbReference type="Proteomes" id="UP000017820">
    <property type="component" value="Unassembled WGS sequence"/>
</dbReference>
<dbReference type="Pfam" id="PF06537">
    <property type="entry name" value="DHOR"/>
    <property type="match status" value="1"/>
</dbReference>
<dbReference type="GO" id="GO:0020037">
    <property type="term" value="F:heme binding"/>
    <property type="evidence" value="ECO:0007669"/>
    <property type="project" value="InterPro"/>
</dbReference>
<name>V4HSE9_PSEL2</name>
<keyword evidence="1 4" id="KW-0349">Heme</keyword>
<keyword evidence="2 4" id="KW-0479">Metal-binding</keyword>
<evidence type="ECO:0000256" key="1">
    <source>
        <dbReference type="ARBA" id="ARBA00022617"/>
    </source>
</evidence>
<dbReference type="InterPro" id="IPR036909">
    <property type="entry name" value="Cyt_c-like_dom_sf"/>
</dbReference>
<dbReference type="EMBL" id="AUSV01000032">
    <property type="protein sequence ID" value="ESP93760.1"/>
    <property type="molecule type" value="Genomic_DNA"/>
</dbReference>
<dbReference type="InterPro" id="IPR009056">
    <property type="entry name" value="Cyt_c-like_dom"/>
</dbReference>
<dbReference type="PATRIC" id="fig|1353533.3.peg.1915"/>
<evidence type="ECO:0000259" key="5">
    <source>
        <dbReference type="PROSITE" id="PS51007"/>
    </source>
</evidence>
<evidence type="ECO:0000256" key="3">
    <source>
        <dbReference type="ARBA" id="ARBA00023004"/>
    </source>
</evidence>
<proteinExistence type="predicted"/>
<keyword evidence="3 4" id="KW-0408">Iron</keyword>